<evidence type="ECO:0000313" key="4">
    <source>
        <dbReference type="Proteomes" id="UP001066276"/>
    </source>
</evidence>
<dbReference type="Pfam" id="PF24536">
    <property type="entry name" value="NXPE4_C"/>
    <property type="match status" value="1"/>
</dbReference>
<dbReference type="Proteomes" id="UP001066276">
    <property type="component" value="Chromosome 3_1"/>
</dbReference>
<name>A0AAV7UKM9_PLEWA</name>
<protein>
    <recommendedName>
        <fullName evidence="2">NXPE C-terminal domain-containing protein</fullName>
    </recommendedName>
</protein>
<comment type="similarity">
    <text evidence="1">Belongs to the NXPE family.</text>
</comment>
<dbReference type="InterPro" id="IPR014756">
    <property type="entry name" value="Ig_E-set"/>
</dbReference>
<proteinExistence type="inferred from homology"/>
<dbReference type="Pfam" id="PF06312">
    <property type="entry name" value="Neurexophilin"/>
    <property type="match status" value="1"/>
</dbReference>
<dbReference type="SUPFAM" id="SSF81296">
    <property type="entry name" value="E set domains"/>
    <property type="match status" value="1"/>
</dbReference>
<dbReference type="EMBL" id="JANPWB010000005">
    <property type="protein sequence ID" value="KAJ1189577.1"/>
    <property type="molecule type" value="Genomic_DNA"/>
</dbReference>
<reference evidence="3" key="1">
    <citation type="journal article" date="2022" name="bioRxiv">
        <title>Sequencing and chromosome-scale assembly of the giantPleurodeles waltlgenome.</title>
        <authorList>
            <person name="Brown T."/>
            <person name="Elewa A."/>
            <person name="Iarovenko S."/>
            <person name="Subramanian E."/>
            <person name="Araus A.J."/>
            <person name="Petzold A."/>
            <person name="Susuki M."/>
            <person name="Suzuki K.-i.T."/>
            <person name="Hayashi T."/>
            <person name="Toyoda A."/>
            <person name="Oliveira C."/>
            <person name="Osipova E."/>
            <person name="Leigh N.D."/>
            <person name="Simon A."/>
            <person name="Yun M.H."/>
        </authorList>
    </citation>
    <scope>NUCLEOTIDE SEQUENCE</scope>
    <source>
        <strain evidence="3">20211129_DDA</strain>
        <tissue evidence="3">Liver</tissue>
    </source>
</reference>
<keyword evidence="4" id="KW-1185">Reference proteome</keyword>
<gene>
    <name evidence="3" type="ORF">NDU88_006321</name>
</gene>
<dbReference type="InterPro" id="IPR026845">
    <property type="entry name" value="NXPH/NXPE"/>
</dbReference>
<dbReference type="AlphaFoldDB" id="A0AAV7UKM9"/>
<dbReference type="PANTHER" id="PTHR16165:SF29">
    <property type="entry name" value="NXPE FAMILY MEMBER 2"/>
    <property type="match status" value="1"/>
</dbReference>
<organism evidence="3 4">
    <name type="scientific">Pleurodeles waltl</name>
    <name type="common">Iberian ribbed newt</name>
    <dbReference type="NCBI Taxonomy" id="8319"/>
    <lineage>
        <taxon>Eukaryota</taxon>
        <taxon>Metazoa</taxon>
        <taxon>Chordata</taxon>
        <taxon>Craniata</taxon>
        <taxon>Vertebrata</taxon>
        <taxon>Euteleostomi</taxon>
        <taxon>Amphibia</taxon>
        <taxon>Batrachia</taxon>
        <taxon>Caudata</taxon>
        <taxon>Salamandroidea</taxon>
        <taxon>Salamandridae</taxon>
        <taxon>Pleurodelinae</taxon>
        <taxon>Pleurodeles</taxon>
    </lineage>
</organism>
<evidence type="ECO:0000259" key="2">
    <source>
        <dbReference type="Pfam" id="PF24536"/>
    </source>
</evidence>
<evidence type="ECO:0000256" key="1">
    <source>
        <dbReference type="ARBA" id="ARBA00005431"/>
    </source>
</evidence>
<sequence length="436" mass="50760">MVQYDMFDHLGNRKTYGGDFLRPRIFTPKLNAGASGRIEDFNNGTYHIHFTLFWEGNVQVSTQLFHPSEGVAALWRSRHASLGVLGFQGRFKNVNTNTEAITECGFKLKTESEVCEYIDERDEEAFYCIKPPNLPCGSLNDMRAVDLRSSYLTAEERHIFERSNIGVEIPKNFEFVVVQKCNENISKPIEKCKTGMASPYPSGYFLQNIWHPVFCNMVSYKTGDDYLNCLRGKRLYLIGDSTLRQYIMYFTEHNKIMTYFDHHESGWSSWEKTLLAIHMDKDIMVSYKRHGFPLESFMFYLFKEDKYTSRQIDEIGGGRNTIFAITMGQHFRQFPLQLYIRRALNIRKAIERLLTRSPDTKVIIKTENTRDTNTAVERLSEFHGYCQYLVMKEVFKDMDVGFVDVLDMSYALATESVHPQMHVLENIMSLTFNYAC</sequence>
<dbReference type="PANTHER" id="PTHR16165">
    <property type="entry name" value="NXPE FAMILY MEMBER"/>
    <property type="match status" value="1"/>
</dbReference>
<dbReference type="InterPro" id="IPR057106">
    <property type="entry name" value="NXPE4_C"/>
</dbReference>
<comment type="caution">
    <text evidence="3">The sequence shown here is derived from an EMBL/GenBank/DDBJ whole genome shotgun (WGS) entry which is preliminary data.</text>
</comment>
<accession>A0AAV7UKM9</accession>
<feature type="domain" description="NXPE C-terminal" evidence="2">
    <location>
        <begin position="210"/>
        <end position="436"/>
    </location>
</feature>
<evidence type="ECO:0000313" key="3">
    <source>
        <dbReference type="EMBL" id="KAJ1189577.1"/>
    </source>
</evidence>